<dbReference type="GO" id="GO:0051082">
    <property type="term" value="F:unfolded protein binding"/>
    <property type="evidence" value="ECO:0007669"/>
    <property type="project" value="InterPro"/>
</dbReference>
<evidence type="ECO:0000256" key="1">
    <source>
        <dbReference type="ARBA" id="ARBA00008045"/>
    </source>
</evidence>
<dbReference type="CDD" id="cd23165">
    <property type="entry name" value="Prefoldin_4"/>
    <property type="match status" value="1"/>
</dbReference>
<dbReference type="PANTHER" id="PTHR21100">
    <property type="entry name" value="PREFOLDIN SUBUNIT 4"/>
    <property type="match status" value="1"/>
</dbReference>
<keyword evidence="7" id="KW-1185">Reference proteome</keyword>
<feature type="coiled-coil region" evidence="5">
    <location>
        <begin position="35"/>
        <end position="115"/>
    </location>
</feature>
<evidence type="ECO:0000256" key="5">
    <source>
        <dbReference type="SAM" id="Coils"/>
    </source>
</evidence>
<accession>A0AAV1I7Q6</accession>
<evidence type="ECO:0000256" key="4">
    <source>
        <dbReference type="PIRNR" id="PIRNR016477"/>
    </source>
</evidence>
<dbReference type="InterPro" id="IPR016661">
    <property type="entry name" value="PFDN4"/>
</dbReference>
<dbReference type="GO" id="GO:0016272">
    <property type="term" value="C:prefoldin complex"/>
    <property type="evidence" value="ECO:0007669"/>
    <property type="project" value="UniProtKB-UniRule"/>
</dbReference>
<dbReference type="GO" id="GO:0009409">
    <property type="term" value="P:response to cold"/>
    <property type="evidence" value="ECO:0007669"/>
    <property type="project" value="UniProtKB-ARBA"/>
</dbReference>
<dbReference type="PIRSF" id="PIRSF016477">
    <property type="entry name" value="Prefoldin_subunit_4"/>
    <property type="match status" value="1"/>
</dbReference>
<keyword evidence="5" id="KW-0175">Coiled coil</keyword>
<evidence type="ECO:0000313" key="7">
    <source>
        <dbReference type="Proteomes" id="UP001314263"/>
    </source>
</evidence>
<evidence type="ECO:0000256" key="2">
    <source>
        <dbReference type="ARBA" id="ARBA00023186"/>
    </source>
</evidence>
<proteinExistence type="inferred from homology"/>
<dbReference type="InterPro" id="IPR002777">
    <property type="entry name" value="PFD_beta-like"/>
</dbReference>
<dbReference type="FunFam" id="1.10.287.370:FF:000005">
    <property type="entry name" value="Prefoldin subunit 4"/>
    <property type="match status" value="1"/>
</dbReference>
<dbReference type="PANTHER" id="PTHR21100:SF9">
    <property type="entry name" value="PREFOLDIN SUBUNIT 4"/>
    <property type="match status" value="1"/>
</dbReference>
<sequence length="127" mass="14272">MSGGLQKKQSTKDVEFEDQQGINRFNKLFTRSGEVEAEIKAKKTLVDDLEDASNELMLADEEEVRYSVGDCFYHASPEEAEEKLQEASEEAKGSVDGLEKELDGLKEEMNDLKKVLYGKFGDSINLD</sequence>
<comment type="similarity">
    <text evidence="1 4">Belongs to the prefoldin subunit beta family.</text>
</comment>
<name>A0AAV1I7Q6_9CHLO</name>
<dbReference type="Pfam" id="PF01920">
    <property type="entry name" value="Prefoldin_2"/>
    <property type="match status" value="1"/>
</dbReference>
<dbReference type="Gene3D" id="1.10.287.370">
    <property type="match status" value="1"/>
</dbReference>
<dbReference type="Proteomes" id="UP001314263">
    <property type="component" value="Unassembled WGS sequence"/>
</dbReference>
<gene>
    <name evidence="6" type="ORF">CVIRNUC_006116</name>
</gene>
<dbReference type="AlphaFoldDB" id="A0AAV1I7Q6"/>
<organism evidence="6 7">
    <name type="scientific">Coccomyxa viridis</name>
    <dbReference type="NCBI Taxonomy" id="1274662"/>
    <lineage>
        <taxon>Eukaryota</taxon>
        <taxon>Viridiplantae</taxon>
        <taxon>Chlorophyta</taxon>
        <taxon>core chlorophytes</taxon>
        <taxon>Trebouxiophyceae</taxon>
        <taxon>Trebouxiophyceae incertae sedis</taxon>
        <taxon>Coccomyxaceae</taxon>
        <taxon>Coccomyxa</taxon>
    </lineage>
</organism>
<dbReference type="GO" id="GO:0006457">
    <property type="term" value="P:protein folding"/>
    <property type="evidence" value="ECO:0007669"/>
    <property type="project" value="UniProtKB-UniRule"/>
</dbReference>
<dbReference type="SUPFAM" id="SSF46579">
    <property type="entry name" value="Prefoldin"/>
    <property type="match status" value="1"/>
</dbReference>
<dbReference type="GO" id="GO:0005737">
    <property type="term" value="C:cytoplasm"/>
    <property type="evidence" value="ECO:0007669"/>
    <property type="project" value="UniProtKB-ARBA"/>
</dbReference>
<keyword evidence="2 4" id="KW-0143">Chaperone</keyword>
<comment type="caution">
    <text evidence="6">The sequence shown here is derived from an EMBL/GenBank/DDBJ whole genome shotgun (WGS) entry which is preliminary data.</text>
</comment>
<comment type="subunit">
    <text evidence="4">Heterohexamer of two PFD-alpha type and four PFD-beta type subunits.</text>
</comment>
<dbReference type="InterPro" id="IPR009053">
    <property type="entry name" value="Prefoldin"/>
</dbReference>
<reference evidence="6 7" key="1">
    <citation type="submission" date="2023-10" db="EMBL/GenBank/DDBJ databases">
        <authorList>
            <person name="Maclean D."/>
            <person name="Macfadyen A."/>
        </authorList>
    </citation>
    <scope>NUCLEOTIDE SEQUENCE [LARGE SCALE GENOMIC DNA]</scope>
</reference>
<comment type="function">
    <text evidence="3 4">Binds specifically to cytosolic chaperonin (c-CPN) and transfers target proteins to it. Binds to nascent polypeptide chain and promotes folding in an environment in which there are many competing pathways for nonnative proteins.</text>
</comment>
<evidence type="ECO:0000256" key="3">
    <source>
        <dbReference type="ARBA" id="ARBA00024667"/>
    </source>
</evidence>
<protein>
    <recommendedName>
        <fullName evidence="4">Prefoldin subunit 4</fullName>
    </recommendedName>
</protein>
<dbReference type="EMBL" id="CAUYUE010000007">
    <property type="protein sequence ID" value="CAK0782921.1"/>
    <property type="molecule type" value="Genomic_DNA"/>
</dbReference>
<evidence type="ECO:0000313" key="6">
    <source>
        <dbReference type="EMBL" id="CAK0782921.1"/>
    </source>
</evidence>